<dbReference type="AlphaFoldDB" id="A0A0N4YXU8"/>
<dbReference type="Gene3D" id="1.20.120.980">
    <property type="entry name" value="Serine carboxypeptidase S28, SKS domain"/>
    <property type="match status" value="1"/>
</dbReference>
<protein>
    <submittedName>
        <fullName evidence="8">Peptidase_S28 domain-containing protein</fullName>
    </submittedName>
</protein>
<dbReference type="InterPro" id="IPR042269">
    <property type="entry name" value="Ser_carbopepase_S28_SKS"/>
</dbReference>
<comment type="similarity">
    <text evidence="1">Belongs to the peptidase S28 family.</text>
</comment>
<dbReference type="EMBL" id="UYSL01027348">
    <property type="protein sequence ID" value="VDL86639.1"/>
    <property type="molecule type" value="Genomic_DNA"/>
</dbReference>
<dbReference type="InterPro" id="IPR029058">
    <property type="entry name" value="AB_hydrolase_fold"/>
</dbReference>
<dbReference type="Pfam" id="PF05577">
    <property type="entry name" value="Peptidase_S28"/>
    <property type="match status" value="2"/>
</dbReference>
<evidence type="ECO:0000313" key="6">
    <source>
        <dbReference type="EMBL" id="VDL86639.1"/>
    </source>
</evidence>
<evidence type="ECO:0000313" key="8">
    <source>
        <dbReference type="WBParaSite" id="NBR_0002207001-mRNA-1"/>
    </source>
</evidence>
<organism evidence="8">
    <name type="scientific">Nippostrongylus brasiliensis</name>
    <name type="common">Rat hookworm</name>
    <dbReference type="NCBI Taxonomy" id="27835"/>
    <lineage>
        <taxon>Eukaryota</taxon>
        <taxon>Metazoa</taxon>
        <taxon>Ecdysozoa</taxon>
        <taxon>Nematoda</taxon>
        <taxon>Chromadorea</taxon>
        <taxon>Rhabditida</taxon>
        <taxon>Rhabditina</taxon>
        <taxon>Rhabditomorpha</taxon>
        <taxon>Strongyloidea</taxon>
        <taxon>Heligmosomidae</taxon>
        <taxon>Nippostrongylus</taxon>
    </lineage>
</organism>
<evidence type="ECO:0000313" key="7">
    <source>
        <dbReference type="Proteomes" id="UP000271162"/>
    </source>
</evidence>
<gene>
    <name evidence="6" type="ORF">NBR_LOCUS22071</name>
</gene>
<reference evidence="8" key="1">
    <citation type="submission" date="2017-02" db="UniProtKB">
        <authorList>
            <consortium name="WormBaseParasite"/>
        </authorList>
    </citation>
    <scope>IDENTIFICATION</scope>
</reference>
<reference evidence="6 7" key="2">
    <citation type="submission" date="2018-11" db="EMBL/GenBank/DDBJ databases">
        <authorList>
            <consortium name="Pathogen Informatics"/>
        </authorList>
    </citation>
    <scope>NUCLEOTIDE SEQUENCE [LARGE SCALE GENOMIC DNA]</scope>
</reference>
<dbReference type="Gene3D" id="3.40.50.1820">
    <property type="entry name" value="alpha/beta hydrolase"/>
    <property type="match status" value="1"/>
</dbReference>
<dbReference type="InterPro" id="IPR008758">
    <property type="entry name" value="Peptidase_S28"/>
</dbReference>
<dbReference type="GO" id="GO:0070008">
    <property type="term" value="F:serine-type exopeptidase activity"/>
    <property type="evidence" value="ECO:0007669"/>
    <property type="project" value="InterPro"/>
</dbReference>
<evidence type="ECO:0000256" key="2">
    <source>
        <dbReference type="ARBA" id="ARBA00022670"/>
    </source>
</evidence>
<keyword evidence="2" id="KW-0645">Protease</keyword>
<name>A0A0N4YXU8_NIPBR</name>
<proteinExistence type="inferred from homology"/>
<dbReference type="WBParaSite" id="NBR_0002207001-mRNA-1">
    <property type="protein sequence ID" value="NBR_0002207001-mRNA-1"/>
    <property type="gene ID" value="NBR_0002207001"/>
</dbReference>
<keyword evidence="7" id="KW-1185">Reference proteome</keyword>
<dbReference type="PANTHER" id="PTHR11010:SF105">
    <property type="entry name" value="PEPTIDASE S28-RELATED"/>
    <property type="match status" value="1"/>
</dbReference>
<evidence type="ECO:0000256" key="4">
    <source>
        <dbReference type="ARBA" id="ARBA00022801"/>
    </source>
</evidence>
<dbReference type="FunFam" id="1.20.120.980:FF:000003">
    <property type="entry name" value="Serine protease 16"/>
    <property type="match status" value="1"/>
</dbReference>
<keyword evidence="3" id="KW-0732">Signal</keyword>
<evidence type="ECO:0000256" key="3">
    <source>
        <dbReference type="ARBA" id="ARBA00022729"/>
    </source>
</evidence>
<keyword evidence="5" id="KW-0325">Glycoprotein</keyword>
<sequence length="292" mass="33703">EITATPYDYETGFFTQPVNHFDSANPDTFQQRYFKNGQWAQPGGPMFLMIGGEGPESSRWVLNENITYLTWAKKFGATVYLLEHRYYGEKYLEVVEQSVRSYSEECADNIAQGFQSMHQMVLTGPGRKNLSDIFTLSPPWDPETDVSEIDVQFFFSNIYGQFQGAVQYSGDNTGSYAFGYGIPEMCNFMTNSSSDPLTNIALFNQYMTVFYQGGGAFKNTANSYADFIAYLKAWGTEQPGLYFFNFFCYLPSKKCVLRRLDELPRRQLRLRAGIKLEHNYIIYIYIYYTSYK</sequence>
<evidence type="ECO:0000256" key="5">
    <source>
        <dbReference type="ARBA" id="ARBA00023180"/>
    </source>
</evidence>
<dbReference type="GO" id="GO:0006508">
    <property type="term" value="P:proteolysis"/>
    <property type="evidence" value="ECO:0007669"/>
    <property type="project" value="UniProtKB-KW"/>
</dbReference>
<accession>A0A0N4YXU8</accession>
<dbReference type="GO" id="GO:0008239">
    <property type="term" value="F:dipeptidyl-peptidase activity"/>
    <property type="evidence" value="ECO:0007669"/>
    <property type="project" value="TreeGrafter"/>
</dbReference>
<keyword evidence="4" id="KW-0378">Hydrolase</keyword>
<dbReference type="PANTHER" id="PTHR11010">
    <property type="entry name" value="PROTEASE S28 PRO-X CARBOXYPEPTIDASE-RELATED"/>
    <property type="match status" value="1"/>
</dbReference>
<dbReference type="Proteomes" id="UP000271162">
    <property type="component" value="Unassembled WGS sequence"/>
</dbReference>
<evidence type="ECO:0000256" key="1">
    <source>
        <dbReference type="ARBA" id="ARBA00011079"/>
    </source>
</evidence>